<feature type="binding site" evidence="5">
    <location>
        <position position="133"/>
    </location>
    <ligand>
        <name>S-adenosyl-L-methionine</name>
        <dbReference type="ChEBI" id="CHEBI:59789"/>
    </ligand>
</feature>
<dbReference type="SMART" id="SM00650">
    <property type="entry name" value="rADc"/>
    <property type="match status" value="1"/>
</dbReference>
<evidence type="ECO:0000256" key="2">
    <source>
        <dbReference type="ARBA" id="ARBA00022679"/>
    </source>
</evidence>
<evidence type="ECO:0000256" key="3">
    <source>
        <dbReference type="ARBA" id="ARBA00022691"/>
    </source>
</evidence>
<name>A0ABV9EJI1_9ACTN</name>
<dbReference type="NCBIfam" id="NF000499">
    <property type="entry name" value="Erm23S_rRNA_broad"/>
    <property type="match status" value="1"/>
</dbReference>
<evidence type="ECO:0000256" key="5">
    <source>
        <dbReference type="PROSITE-ProRule" id="PRU01026"/>
    </source>
</evidence>
<dbReference type="PROSITE" id="PS51689">
    <property type="entry name" value="SAM_RNA_A_N6_MT"/>
    <property type="match status" value="1"/>
</dbReference>
<sequence length="288" mass="31167">MARSFAHGDYSHIQKQGRNQPRDQAGKGGGRTGRDRARRELSQNFLVDEDALARVVRAAAPAPGETVLEPGAGEGVLTRALARRAGKVVAYEIDPLLAGRLAAGTRDDARVEVVRGDFLAARPPRDRFAVAGNIPYSVTSRIVDWCLRAPALSSATLVTQLEYARKRTGGFGRWSLLTVRTWPWYSWRLAGRLGREAFRPVPRVDSAILRVDRRPVPLLPPGDAAAYGDLAELGFGGAGGSLRASLLTRYGARRVDTAFAGAGIRPGTVVAFVHPDQWVVLWRALGSP</sequence>
<dbReference type="PANTHER" id="PTHR11727">
    <property type="entry name" value="DIMETHYLADENOSINE TRANSFERASE"/>
    <property type="match status" value="1"/>
</dbReference>
<protein>
    <submittedName>
        <fullName evidence="8">ErmE/ErmH/ErmO/ErmR family 23S rRNA (Adenine(2058)-N(6))-methyltransferase</fullName>
    </submittedName>
</protein>
<evidence type="ECO:0000313" key="8">
    <source>
        <dbReference type="EMBL" id="MFC4588691.1"/>
    </source>
</evidence>
<feature type="binding site" evidence="5">
    <location>
        <position position="92"/>
    </location>
    <ligand>
        <name>S-adenosyl-L-methionine</name>
        <dbReference type="ChEBI" id="CHEBI:59789"/>
    </ligand>
</feature>
<keyword evidence="3 5" id="KW-0949">S-adenosyl-L-methionine</keyword>
<dbReference type="PANTHER" id="PTHR11727:SF7">
    <property type="entry name" value="DIMETHYLADENOSINE TRANSFERASE-RELATED"/>
    <property type="match status" value="1"/>
</dbReference>
<dbReference type="InterPro" id="IPR001737">
    <property type="entry name" value="KsgA/Erm"/>
</dbReference>
<accession>A0ABV9EJI1</accession>
<feature type="binding site" evidence="5">
    <location>
        <position position="71"/>
    </location>
    <ligand>
        <name>S-adenosyl-L-methionine</name>
        <dbReference type="ChEBI" id="CHEBI:59789"/>
    </ligand>
</feature>
<keyword evidence="1 5" id="KW-0489">Methyltransferase</keyword>
<dbReference type="InterPro" id="IPR029063">
    <property type="entry name" value="SAM-dependent_MTases_sf"/>
</dbReference>
<dbReference type="EMBL" id="JBHSFN010000013">
    <property type="protein sequence ID" value="MFC4588691.1"/>
    <property type="molecule type" value="Genomic_DNA"/>
</dbReference>
<keyword evidence="9" id="KW-1185">Reference proteome</keyword>
<dbReference type="CDD" id="cd02440">
    <property type="entry name" value="AdoMet_MTases"/>
    <property type="match status" value="1"/>
</dbReference>
<keyword evidence="4 5" id="KW-0694">RNA-binding</keyword>
<feature type="domain" description="Ribosomal RNA adenine methylase transferase N-terminal" evidence="7">
    <location>
        <begin position="51"/>
        <end position="215"/>
    </location>
</feature>
<evidence type="ECO:0000256" key="1">
    <source>
        <dbReference type="ARBA" id="ARBA00022603"/>
    </source>
</evidence>
<dbReference type="SUPFAM" id="SSF53335">
    <property type="entry name" value="S-adenosyl-L-methionine-dependent methyltransferases"/>
    <property type="match status" value="1"/>
</dbReference>
<dbReference type="Proteomes" id="UP001595891">
    <property type="component" value="Unassembled WGS sequence"/>
</dbReference>
<reference evidence="9" key="1">
    <citation type="journal article" date="2019" name="Int. J. Syst. Evol. Microbiol.">
        <title>The Global Catalogue of Microorganisms (GCM) 10K type strain sequencing project: providing services to taxonomists for standard genome sequencing and annotation.</title>
        <authorList>
            <consortium name="The Broad Institute Genomics Platform"/>
            <consortium name="The Broad Institute Genome Sequencing Center for Infectious Disease"/>
            <person name="Wu L."/>
            <person name="Ma J."/>
        </authorList>
    </citation>
    <scope>NUCLEOTIDE SEQUENCE [LARGE SCALE GENOMIC DNA]</scope>
    <source>
        <strain evidence="9">CCUG 49560</strain>
    </source>
</reference>
<comment type="similarity">
    <text evidence="5">Belongs to the class I-like SAM-binding methyltransferase superfamily. rRNA adenine N(6)-methyltransferase family.</text>
</comment>
<dbReference type="Gene3D" id="3.40.50.150">
    <property type="entry name" value="Vaccinia Virus protein VP39"/>
    <property type="match status" value="1"/>
</dbReference>
<dbReference type="InterPro" id="IPR020596">
    <property type="entry name" value="rRNA_Ade_Mease_Trfase_CS"/>
</dbReference>
<dbReference type="Pfam" id="PF00398">
    <property type="entry name" value="RrnaAD"/>
    <property type="match status" value="1"/>
</dbReference>
<dbReference type="PROSITE" id="PS01131">
    <property type="entry name" value="RRNA_A_DIMETH"/>
    <property type="match status" value="1"/>
</dbReference>
<evidence type="ECO:0000259" key="7">
    <source>
        <dbReference type="SMART" id="SM00650"/>
    </source>
</evidence>
<evidence type="ECO:0000256" key="4">
    <source>
        <dbReference type="ARBA" id="ARBA00022884"/>
    </source>
</evidence>
<feature type="binding site" evidence="5">
    <location>
        <position position="46"/>
    </location>
    <ligand>
        <name>S-adenosyl-L-methionine</name>
        <dbReference type="ChEBI" id="CHEBI:59789"/>
    </ligand>
</feature>
<proteinExistence type="inferred from homology"/>
<evidence type="ECO:0000256" key="6">
    <source>
        <dbReference type="SAM" id="MobiDB-lite"/>
    </source>
</evidence>
<organism evidence="8 9">
    <name type="scientific">Sphaerisporangium corydalis</name>
    <dbReference type="NCBI Taxonomy" id="1441875"/>
    <lineage>
        <taxon>Bacteria</taxon>
        <taxon>Bacillati</taxon>
        <taxon>Actinomycetota</taxon>
        <taxon>Actinomycetes</taxon>
        <taxon>Streptosporangiales</taxon>
        <taxon>Streptosporangiaceae</taxon>
        <taxon>Sphaerisporangium</taxon>
    </lineage>
</organism>
<keyword evidence="2 5" id="KW-0808">Transferase</keyword>
<gene>
    <name evidence="8" type="primary">erm</name>
    <name evidence="8" type="ORF">ACFO8L_21565</name>
</gene>
<feature type="binding site" evidence="5">
    <location>
        <position position="117"/>
    </location>
    <ligand>
        <name>S-adenosyl-L-methionine</name>
        <dbReference type="ChEBI" id="CHEBI:59789"/>
    </ligand>
</feature>
<dbReference type="RefSeq" id="WP_262842321.1">
    <property type="nucleotide sequence ID" value="NZ_JANZYP010000010.1"/>
</dbReference>
<dbReference type="NCBIfam" id="NF000337">
    <property type="entry name" value="erm_SHROVE"/>
    <property type="match status" value="1"/>
</dbReference>
<feature type="binding site" evidence="5">
    <location>
        <position position="44"/>
    </location>
    <ligand>
        <name>S-adenosyl-L-methionine</name>
        <dbReference type="ChEBI" id="CHEBI:59789"/>
    </ligand>
</feature>
<comment type="caution">
    <text evidence="8">The sequence shown here is derived from an EMBL/GenBank/DDBJ whole genome shotgun (WGS) entry which is preliminary data.</text>
</comment>
<evidence type="ECO:0000313" key="9">
    <source>
        <dbReference type="Proteomes" id="UP001595891"/>
    </source>
</evidence>
<dbReference type="InterPro" id="IPR020598">
    <property type="entry name" value="rRNA_Ade_methylase_Trfase_N"/>
</dbReference>
<feature type="region of interest" description="Disordered" evidence="6">
    <location>
        <begin position="1"/>
        <end position="38"/>
    </location>
</feature>